<dbReference type="AlphaFoldDB" id="A0A4P6HNM6"/>
<evidence type="ECO:0000313" key="3">
    <source>
        <dbReference type="Proteomes" id="UP000293296"/>
    </source>
</evidence>
<evidence type="ECO:0000259" key="1">
    <source>
        <dbReference type="Pfam" id="PF10145"/>
    </source>
</evidence>
<dbReference type="KEGG" id="dcb:C3Y92_13895"/>
<organism evidence="2 3">
    <name type="scientific">Solidesulfovibrio carbinolicus</name>
    <dbReference type="NCBI Taxonomy" id="296842"/>
    <lineage>
        <taxon>Bacteria</taxon>
        <taxon>Pseudomonadati</taxon>
        <taxon>Thermodesulfobacteriota</taxon>
        <taxon>Desulfovibrionia</taxon>
        <taxon>Desulfovibrionales</taxon>
        <taxon>Desulfovibrionaceae</taxon>
        <taxon>Solidesulfovibrio</taxon>
    </lineage>
</organism>
<dbReference type="EMBL" id="CP026538">
    <property type="protein sequence ID" value="QAZ68254.1"/>
    <property type="molecule type" value="Genomic_DNA"/>
</dbReference>
<accession>A0A4P6HNM6</accession>
<dbReference type="InterPro" id="IPR010090">
    <property type="entry name" value="Phage_tape_meas"/>
</dbReference>
<dbReference type="RefSeq" id="WP_129353573.1">
    <property type="nucleotide sequence ID" value="NZ_CP026538.1"/>
</dbReference>
<name>A0A4P6HNM6_9BACT</name>
<proteinExistence type="predicted"/>
<dbReference type="Proteomes" id="UP000293296">
    <property type="component" value="Chromosome"/>
</dbReference>
<protein>
    <submittedName>
        <fullName evidence="2">Tail tape measure protein</fullName>
    </submittedName>
</protein>
<dbReference type="OrthoDB" id="8019720at2"/>
<reference evidence="2 3" key="1">
    <citation type="submission" date="2018-02" db="EMBL/GenBank/DDBJ databases">
        <title>Genome sequence of Desulfovibrio carbinolicus DSM 3852.</title>
        <authorList>
            <person name="Wilbanks E."/>
            <person name="Skennerton C.T."/>
            <person name="Orphan V.J."/>
        </authorList>
    </citation>
    <scope>NUCLEOTIDE SEQUENCE [LARGE SCALE GENOMIC DNA]</scope>
    <source>
        <strain evidence="2 3">DSM 3852</strain>
    </source>
</reference>
<keyword evidence="3" id="KW-1185">Reference proteome</keyword>
<evidence type="ECO:0000313" key="2">
    <source>
        <dbReference type="EMBL" id="QAZ68254.1"/>
    </source>
</evidence>
<feature type="domain" description="Phage tail tape measure protein" evidence="1">
    <location>
        <begin position="184"/>
        <end position="379"/>
    </location>
</feature>
<gene>
    <name evidence="2" type="ORF">C3Y92_13895</name>
</gene>
<sequence length="691" mass="71651">MAKDTVISVILRLRDEMGGRAAKSLDTLTRAAHGTGQGVGAAAREVGRAGDGVRSLGIAAARTDKLMGGMGQAARRTAKEVGDVARESRQASREIDQTAKAGLRLRDALRGVGTAGHVAMGVVKGVGQAGAGVAAASMVAGRALEKPISYESRLNKMARVAYADKDEAGQIAGMQTLNKVITESTKIGGGTRENAAETLNSLFAGGMEQGLASRTLPKVLKASTGGDITANELAKTVLSGLKQGYFGEDQIEEALDVIVKGGQLGSFEGKDMAKWMPELMAEAKGMKNMEGFKRLVASLQGEAVVAGSNDKAANNLANLLGKLTSPDTQQDFGKKAGIDVQKTLALAAGKGMDPLTAIVKLMETEVFGKNKDFQALKKKIVASKDDKEKSSLLEQMADIVQGSLLGKYFQDRQAQLGLVGLMTQKDYIANIYSGLNNAHGAVEKGFNVASQTTEFKAQQLQNEKDNAMSRTFENIGPALNTVIDAATNLAREFPGLATVVAEASTAVGAFSAGLLAAGGFHMLTGGGAGAAAVTAGTKGLLEKGTTALVGAGTKTAPWLLAGKAAWDIYNTETDPSLSRAQKNVNNAETYGATATALAGATAGAALGSAIPIIGTAIGAFLGGLGGWFAGGMAGRQTGKWLYEPSPETMEAAKNLVVKDERTINFNAQLFVDGHEMARVVNKHNTAEAKRE</sequence>
<dbReference type="Pfam" id="PF10145">
    <property type="entry name" value="PhageMin_Tail"/>
    <property type="match status" value="1"/>
</dbReference>